<accession>A0A1T5DTG9</accession>
<dbReference type="EMBL" id="FUYS01000007">
    <property type="protein sequence ID" value="SKB74869.1"/>
    <property type="molecule type" value="Genomic_DNA"/>
</dbReference>
<evidence type="ECO:0000313" key="1">
    <source>
        <dbReference type="EMBL" id="SKB74869.1"/>
    </source>
</evidence>
<dbReference type="STRING" id="623280.SAMN05660226_02963"/>
<protein>
    <recommendedName>
        <fullName evidence="3">ASCH domain-containing protein</fullName>
    </recommendedName>
</protein>
<dbReference type="Proteomes" id="UP000190541">
    <property type="component" value="Unassembled WGS sequence"/>
</dbReference>
<evidence type="ECO:0008006" key="3">
    <source>
        <dbReference type="Google" id="ProtNLM"/>
    </source>
</evidence>
<name>A0A1T5DTG9_9SPHI</name>
<proteinExistence type="predicted"/>
<dbReference type="OrthoDB" id="121143at2"/>
<sequence>MLFKEIHLSGIKSGRITLAFRRWQMASVKSGSLLHTSIGLVEIRKIGAVSENNITDKDARNAGFASKEQLMKSLTRSGTGTIFKISVGYHSADPRIKLREQTDLSEQQFSDLKHKLERLDNRSRQGHWTTKTLLTIKDNPNLHAIGLAKLTGFEKEWLKLNIRKLKNLGLTISHPVGYELSPLGNAYIKMRLSKNHGKMDE</sequence>
<keyword evidence="2" id="KW-1185">Reference proteome</keyword>
<gene>
    <name evidence="1" type="ORF">SAMN05660226_02963</name>
</gene>
<reference evidence="1 2" key="1">
    <citation type="submission" date="2017-02" db="EMBL/GenBank/DDBJ databases">
        <authorList>
            <person name="Peterson S.W."/>
        </authorList>
    </citation>
    <scope>NUCLEOTIDE SEQUENCE [LARGE SCALE GENOMIC DNA]</scope>
    <source>
        <strain evidence="1 2">DSM 22899</strain>
    </source>
</reference>
<evidence type="ECO:0000313" key="2">
    <source>
        <dbReference type="Proteomes" id="UP000190541"/>
    </source>
</evidence>
<organism evidence="1 2">
    <name type="scientific">Parapedobacter luteus</name>
    <dbReference type="NCBI Taxonomy" id="623280"/>
    <lineage>
        <taxon>Bacteria</taxon>
        <taxon>Pseudomonadati</taxon>
        <taxon>Bacteroidota</taxon>
        <taxon>Sphingobacteriia</taxon>
        <taxon>Sphingobacteriales</taxon>
        <taxon>Sphingobacteriaceae</taxon>
        <taxon>Parapedobacter</taxon>
    </lineage>
</organism>
<dbReference type="AlphaFoldDB" id="A0A1T5DTG9"/>